<dbReference type="OMA" id="GPMATPH"/>
<gene>
    <name evidence="6" type="ORF">Fcan01_12580</name>
</gene>
<dbReference type="AlphaFoldDB" id="A0A226E6Q1"/>
<evidence type="ECO:0000313" key="7">
    <source>
        <dbReference type="Proteomes" id="UP000198287"/>
    </source>
</evidence>
<dbReference type="OrthoDB" id="6259853at2759"/>
<name>A0A226E6Q1_FOLCA</name>
<feature type="compositionally biased region" description="Basic and acidic residues" evidence="4">
    <location>
        <begin position="353"/>
        <end position="362"/>
    </location>
</feature>
<protein>
    <recommendedName>
        <fullName evidence="2">Protein SPT2 homolog</fullName>
    </recommendedName>
</protein>
<feature type="region of interest" description="Disordered" evidence="4">
    <location>
        <begin position="15"/>
        <end position="44"/>
    </location>
</feature>
<feature type="domain" description="SPT2 homolog N-terminal" evidence="5">
    <location>
        <begin position="8"/>
        <end position="97"/>
    </location>
</feature>
<comment type="similarity">
    <text evidence="1">Belongs to the SPT2 family.</text>
</comment>
<evidence type="ECO:0000256" key="3">
    <source>
        <dbReference type="ARBA" id="ARBA00023054"/>
    </source>
</evidence>
<dbReference type="Proteomes" id="UP000198287">
    <property type="component" value="Unassembled WGS sequence"/>
</dbReference>
<feature type="compositionally biased region" description="Acidic residues" evidence="4">
    <location>
        <begin position="513"/>
        <end position="536"/>
    </location>
</feature>
<feature type="compositionally biased region" description="Polar residues" evidence="4">
    <location>
        <begin position="401"/>
        <end position="426"/>
    </location>
</feature>
<comment type="caution">
    <text evidence="6">The sequence shown here is derived from an EMBL/GenBank/DDBJ whole genome shotgun (WGS) entry which is preliminary data.</text>
</comment>
<feature type="region of interest" description="Disordered" evidence="4">
    <location>
        <begin position="146"/>
        <end position="210"/>
    </location>
</feature>
<dbReference type="InterPro" id="IPR054552">
    <property type="entry name" value="SPT2_N"/>
</dbReference>
<feature type="compositionally biased region" description="Polar residues" evidence="4">
    <location>
        <begin position="368"/>
        <end position="382"/>
    </location>
</feature>
<evidence type="ECO:0000256" key="4">
    <source>
        <dbReference type="SAM" id="MobiDB-lite"/>
    </source>
</evidence>
<dbReference type="PANTHER" id="PTHR22691:SF8">
    <property type="entry name" value="PROTEIN SPT2 HOMOLOG"/>
    <property type="match status" value="1"/>
</dbReference>
<organism evidence="6 7">
    <name type="scientific">Folsomia candida</name>
    <name type="common">Springtail</name>
    <dbReference type="NCBI Taxonomy" id="158441"/>
    <lineage>
        <taxon>Eukaryota</taxon>
        <taxon>Metazoa</taxon>
        <taxon>Ecdysozoa</taxon>
        <taxon>Arthropoda</taxon>
        <taxon>Hexapoda</taxon>
        <taxon>Collembola</taxon>
        <taxon>Entomobryomorpha</taxon>
        <taxon>Isotomoidea</taxon>
        <taxon>Isotomidae</taxon>
        <taxon>Proisotominae</taxon>
        <taxon>Folsomia</taxon>
    </lineage>
</organism>
<feature type="compositionally biased region" description="Basic and acidic residues" evidence="4">
    <location>
        <begin position="470"/>
        <end position="494"/>
    </location>
</feature>
<feature type="compositionally biased region" description="Low complexity" evidence="4">
    <location>
        <begin position="331"/>
        <end position="349"/>
    </location>
</feature>
<dbReference type="GO" id="GO:0006360">
    <property type="term" value="P:transcription by RNA polymerase I"/>
    <property type="evidence" value="ECO:0007669"/>
    <property type="project" value="TreeGrafter"/>
</dbReference>
<accession>A0A226E6Q1</accession>
<dbReference type="InterPro" id="IPR013256">
    <property type="entry name" value="Chromatin_SPT2"/>
</dbReference>
<dbReference type="GO" id="GO:0006334">
    <property type="term" value="P:nucleosome assembly"/>
    <property type="evidence" value="ECO:0007669"/>
    <property type="project" value="TreeGrafter"/>
</dbReference>
<dbReference type="GO" id="GO:0042393">
    <property type="term" value="F:histone binding"/>
    <property type="evidence" value="ECO:0007669"/>
    <property type="project" value="TreeGrafter"/>
</dbReference>
<keyword evidence="3" id="KW-0175">Coiled coil</keyword>
<sequence length="610" mass="68416">MSGSVGSYRDLMSIAAANSQSKQRELEQRKAQLNKEKKMDPKQAKLKVGVQKFLAKKEEEERRKKQEADIKKKALIELRNQDRKATNRVKRMINMTKSADKGVLAEAKDCLSQACNEQAGETQPDEDDYGYTSTYANEMYKKMMEKYQSDAKKAPPSYSKFEKVQQVKKPSSSGKESKLNGSHIPTDLENSSAKGKAKSKKAAAPPPPTFEDLMRLAKEKSKEPVVLKKLAKDPVDGFEFGRPMTSRQKKAYLEEEKLKHRVQEIFAGNGIGLPKDTSAKSVPVKGVEASSSSSSTKMKAIPKFTKVTAEKPSKSQESTPIVADSSKREINNNNKSSSQQSSPPSYSNSGVKNTKDKPPLERNKRKPNTLSSTITSQPSGQSDGFKKPSLPSSTSSFSKENGPSSYSSSNKTAKPNGYSSKSNASSPLLAKKHSDFSNNSKQRYAEEEVRHKPPPNGKMLPPSNTSFSKRPPDRVPPRSRPPVDMDRSAPRYRQEMPPSQKKDKPHRGRQVIDSDDEEEDYDSEMDDFIDDSDVPAEDISSMIGQMFGYNKRKYVNEESDDECMESSVEQQMREEARTLRLGVLEDLEDMRMEEEEKKRKAAFLKKRKLK</sequence>
<feature type="region of interest" description="Disordered" evidence="4">
    <location>
        <begin position="270"/>
        <end position="540"/>
    </location>
</feature>
<dbReference type="GO" id="GO:0003677">
    <property type="term" value="F:DNA binding"/>
    <property type="evidence" value="ECO:0007669"/>
    <property type="project" value="TreeGrafter"/>
</dbReference>
<dbReference type="GO" id="GO:0005730">
    <property type="term" value="C:nucleolus"/>
    <property type="evidence" value="ECO:0007669"/>
    <property type="project" value="TreeGrafter"/>
</dbReference>
<evidence type="ECO:0000256" key="2">
    <source>
        <dbReference type="ARBA" id="ARBA00013786"/>
    </source>
</evidence>
<dbReference type="PANTHER" id="PTHR22691">
    <property type="entry name" value="YEAST SPT2-RELATED"/>
    <property type="match status" value="1"/>
</dbReference>
<evidence type="ECO:0000313" key="6">
    <source>
        <dbReference type="EMBL" id="OXA52627.1"/>
    </source>
</evidence>
<proteinExistence type="inferred from homology"/>
<keyword evidence="7" id="KW-1185">Reference proteome</keyword>
<reference evidence="6 7" key="1">
    <citation type="submission" date="2015-12" db="EMBL/GenBank/DDBJ databases">
        <title>The genome of Folsomia candida.</title>
        <authorList>
            <person name="Faddeeva A."/>
            <person name="Derks M.F."/>
            <person name="Anvar Y."/>
            <person name="Smit S."/>
            <person name="Van Straalen N."/>
            <person name="Roelofs D."/>
        </authorList>
    </citation>
    <scope>NUCLEOTIDE SEQUENCE [LARGE SCALE GENOMIC DNA]</scope>
    <source>
        <strain evidence="6 7">VU population</strain>
        <tissue evidence="6">Whole body</tissue>
    </source>
</reference>
<dbReference type="Pfam" id="PF22878">
    <property type="entry name" value="SPT2_N"/>
    <property type="match status" value="1"/>
</dbReference>
<feature type="compositionally biased region" description="Basic and acidic residues" evidence="4">
    <location>
        <begin position="22"/>
        <end position="43"/>
    </location>
</feature>
<dbReference type="STRING" id="158441.A0A226E6Q1"/>
<dbReference type="EMBL" id="LNIX01000006">
    <property type="protein sequence ID" value="OXA52627.1"/>
    <property type="molecule type" value="Genomic_DNA"/>
</dbReference>
<feature type="compositionally biased region" description="Low complexity" evidence="4">
    <location>
        <begin position="387"/>
        <end position="399"/>
    </location>
</feature>
<evidence type="ECO:0000259" key="5">
    <source>
        <dbReference type="Pfam" id="PF22878"/>
    </source>
</evidence>
<dbReference type="Pfam" id="PF08243">
    <property type="entry name" value="SPT2"/>
    <property type="match status" value="1"/>
</dbReference>
<evidence type="ECO:0000256" key="1">
    <source>
        <dbReference type="ARBA" id="ARBA00006461"/>
    </source>
</evidence>
<dbReference type="SMART" id="SM00784">
    <property type="entry name" value="SPT2"/>
    <property type="match status" value="1"/>
</dbReference>